<keyword evidence="4" id="KW-1185">Reference proteome</keyword>
<comment type="similarity">
    <text evidence="1">Belongs to the polysaccharide synthase family.</text>
</comment>
<protein>
    <submittedName>
        <fullName evidence="3">NAD-dependent epimerase/dehydratase family protein</fullName>
    </submittedName>
</protein>
<dbReference type="RefSeq" id="WP_149813371.1">
    <property type="nucleotide sequence ID" value="NZ_VUKA01000011.1"/>
</dbReference>
<comment type="caution">
    <text evidence="3">The sequence shown here is derived from an EMBL/GenBank/DDBJ whole genome shotgun (WGS) entry which is preliminary data.</text>
</comment>
<dbReference type="Pfam" id="PF02719">
    <property type="entry name" value="Polysacc_synt_2"/>
    <property type="match status" value="1"/>
</dbReference>
<evidence type="ECO:0000313" key="3">
    <source>
        <dbReference type="EMBL" id="KAA2212099.1"/>
    </source>
</evidence>
<proteinExistence type="inferred from homology"/>
<dbReference type="InterPro" id="IPR036291">
    <property type="entry name" value="NAD(P)-bd_dom_sf"/>
</dbReference>
<dbReference type="AlphaFoldDB" id="A0A5B2TD67"/>
<evidence type="ECO:0000256" key="1">
    <source>
        <dbReference type="ARBA" id="ARBA00007430"/>
    </source>
</evidence>
<evidence type="ECO:0000259" key="2">
    <source>
        <dbReference type="Pfam" id="PF02719"/>
    </source>
</evidence>
<dbReference type="EMBL" id="VUKA01000011">
    <property type="protein sequence ID" value="KAA2212099.1"/>
    <property type="molecule type" value="Genomic_DNA"/>
</dbReference>
<gene>
    <name evidence="3" type="ORF">F0Q34_16640</name>
</gene>
<dbReference type="InterPro" id="IPR051203">
    <property type="entry name" value="Polysaccharide_Synthase-Rel"/>
</dbReference>
<sequence>MPTLTSTDLIRSIADLSHPLPGQSNETELRRLTRALIGTMQAEGRLAESPMELALTRTVDLHRESAEQRLRGRRVLVTGGSGCVGTRLRELLAGFAPAALLNLDLVPHDSGEGSWIKADIRDMAALDAAFAAARPEVVFHLASIREPGKAELVVHEAVDTNVFGTANIIEACRAHGVRHAVYSSTGKCYAYLTDHVYTASKKLAEAQWMAAAREARGPTAFAMTRFTHVLENGIVARDIADGIEHGMVGLHGPDRHFNIQNLRQATHLLLNALALCGTEAPDSFWSAVDLGWPVNTLELALFQIARSGRDVGVYFLGVPKGYDESFFRGQFDWSGDHDYHPLVNALEAPGVFTDSTGTMIGARILACPPEVLQQELRQLRARLDSEIQDGAVKQALLHAVTQVTAGIFSQVEAGKLLDILWWGAAPEWAGTGDGASRYRQLMTLLADQVLPKLEQPGVALDSSARGKFTDIAATFGIVPGLEGRAARFSTLAKSRQAA</sequence>
<dbReference type="InterPro" id="IPR003869">
    <property type="entry name" value="Polysac_CapD-like"/>
</dbReference>
<dbReference type="Gene3D" id="3.40.50.720">
    <property type="entry name" value="NAD(P)-binding Rossmann-like Domain"/>
    <property type="match status" value="1"/>
</dbReference>
<dbReference type="SUPFAM" id="SSF51735">
    <property type="entry name" value="NAD(P)-binding Rossmann-fold domains"/>
    <property type="match status" value="1"/>
</dbReference>
<organism evidence="3 4">
    <name type="scientific">Teichococcus oryzae</name>
    <dbReference type="NCBI Taxonomy" id="1608942"/>
    <lineage>
        <taxon>Bacteria</taxon>
        <taxon>Pseudomonadati</taxon>
        <taxon>Pseudomonadota</taxon>
        <taxon>Alphaproteobacteria</taxon>
        <taxon>Acetobacterales</taxon>
        <taxon>Roseomonadaceae</taxon>
        <taxon>Roseomonas</taxon>
    </lineage>
</organism>
<dbReference type="Proteomes" id="UP000322110">
    <property type="component" value="Unassembled WGS sequence"/>
</dbReference>
<name>A0A5B2TD67_9PROT</name>
<dbReference type="PANTHER" id="PTHR43318">
    <property type="entry name" value="UDP-N-ACETYLGLUCOSAMINE 4,6-DEHYDRATASE"/>
    <property type="match status" value="1"/>
</dbReference>
<reference evidence="3 4" key="1">
    <citation type="journal article" date="2015" name="Int. J. Syst. Evol. Microbiol.">
        <title>Roseomonas oryzae sp. nov., isolated from paddy rhizosphere soil.</title>
        <authorList>
            <person name="Ramaprasad E.V."/>
            <person name="Sasikala Ch."/>
            <person name="Ramana Ch.V."/>
        </authorList>
    </citation>
    <scope>NUCLEOTIDE SEQUENCE [LARGE SCALE GENOMIC DNA]</scope>
    <source>
        <strain evidence="3 4">KCTC 42542</strain>
    </source>
</reference>
<evidence type="ECO:0000313" key="4">
    <source>
        <dbReference type="Proteomes" id="UP000322110"/>
    </source>
</evidence>
<dbReference type="PANTHER" id="PTHR43318:SF1">
    <property type="entry name" value="POLYSACCHARIDE BIOSYNTHESIS PROTEIN EPSC-RELATED"/>
    <property type="match status" value="1"/>
</dbReference>
<dbReference type="OrthoDB" id="9801056at2"/>
<feature type="domain" description="Polysaccharide biosynthesis protein CapD-like" evidence="2">
    <location>
        <begin position="75"/>
        <end position="276"/>
    </location>
</feature>
<accession>A0A5B2TD67</accession>